<dbReference type="SFLD" id="SFLDS00052">
    <property type="entry name" value="Ferric_Reductase_Domain"/>
    <property type="match status" value="1"/>
</dbReference>
<comment type="cofactor">
    <cofactor evidence="1">
        <name>FAD</name>
        <dbReference type="ChEBI" id="CHEBI:57692"/>
    </cofactor>
</comment>
<dbReference type="AlphaFoldDB" id="A0AAE1MJC5"/>
<dbReference type="InterPro" id="IPR013121">
    <property type="entry name" value="Fe_red_NAD-bd_6"/>
</dbReference>
<sequence>MLEWDKTEVSNLAGEISLLGGLVLWAMTVPRIRRAAFEVFFYTHYLYIVFIVFFVFHVGMVHTSIVLPGFYLFLLDRYLRILQSRCHVRLLSARVLPCDSLELNFSKTHGLTYNPTSVIFINVPSISHLQWHPFTVTSNSNLEPKKLSVVIKSEGSWSQKLYQMLSSSSIDRLNVSVEGPYGPASTNYLRYETLVMVCGGSGITPFISIIRDLIYHNTTFKRTTPKVLLICAFKNSSSLSMLDLILPLSGTPSGISNIHIQIEAFITRDKEPKPRNPNHHARTIWFKPHPSDAPISAVLGPNHWLWLGAIISSSFIMYLVIIGIINRCYIYPIEQNMKEEFSNPLKSLLNMLVICIGIGVTCSAAFVWNKKKNGKEATEVENMDGTSPSVSPDSMTWCNVGREMESLPYQSLAEATNVHYGERPDLKRMILEHKDEESSVGILVSGPRKMRQEVAAICASGLAKNFHFESISFSW</sequence>
<comment type="similarity">
    <text evidence="3">Belongs to the ferric reductase (FRE) family.</text>
</comment>
<dbReference type="CDD" id="cd06186">
    <property type="entry name" value="NOX_Duox_like_FAD_NADP"/>
    <property type="match status" value="1"/>
</dbReference>
<keyword evidence="8 15" id="KW-1133">Transmembrane helix</keyword>
<dbReference type="InterPro" id="IPR050369">
    <property type="entry name" value="RBOH/FRE"/>
</dbReference>
<feature type="transmembrane region" description="Helical" evidence="15">
    <location>
        <begin position="304"/>
        <end position="325"/>
    </location>
</feature>
<feature type="transmembrane region" description="Helical" evidence="15">
    <location>
        <begin position="44"/>
        <end position="75"/>
    </location>
</feature>
<evidence type="ECO:0000256" key="12">
    <source>
        <dbReference type="ARBA" id="ARBA00023136"/>
    </source>
</evidence>
<keyword evidence="9" id="KW-0560">Oxidoreductase</keyword>
<keyword evidence="11" id="KW-0406">Ion transport</keyword>
<feature type="domain" description="FAD-binding FR-type" evidence="16">
    <location>
        <begin position="83"/>
        <end position="187"/>
    </location>
</feature>
<evidence type="ECO:0000256" key="8">
    <source>
        <dbReference type="ARBA" id="ARBA00022989"/>
    </source>
</evidence>
<keyword evidence="12 15" id="KW-0472">Membrane</keyword>
<dbReference type="GO" id="GO:0006811">
    <property type="term" value="P:monoatomic ion transport"/>
    <property type="evidence" value="ECO:0007669"/>
    <property type="project" value="UniProtKB-KW"/>
</dbReference>
<evidence type="ECO:0000313" key="17">
    <source>
        <dbReference type="EMBL" id="KAK4266875.1"/>
    </source>
</evidence>
<dbReference type="Proteomes" id="UP001293593">
    <property type="component" value="Unassembled WGS sequence"/>
</dbReference>
<evidence type="ECO:0000256" key="2">
    <source>
        <dbReference type="ARBA" id="ARBA00004141"/>
    </source>
</evidence>
<evidence type="ECO:0000256" key="3">
    <source>
        <dbReference type="ARBA" id="ARBA00006278"/>
    </source>
</evidence>
<dbReference type="Pfam" id="PF08030">
    <property type="entry name" value="NAD_binding_6"/>
    <property type="match status" value="1"/>
</dbReference>
<dbReference type="GO" id="GO:0140618">
    <property type="term" value="F:ferric-chelate reductase (NADH) activity"/>
    <property type="evidence" value="ECO:0007669"/>
    <property type="project" value="UniProtKB-EC"/>
</dbReference>
<dbReference type="EC" id="1.16.1.7" evidence="14"/>
<evidence type="ECO:0000256" key="10">
    <source>
        <dbReference type="ARBA" id="ARBA00023004"/>
    </source>
</evidence>
<dbReference type="SUPFAM" id="SSF52343">
    <property type="entry name" value="Ferredoxin reductase-like, C-terminal NADP-linked domain"/>
    <property type="match status" value="1"/>
</dbReference>
<organism evidence="17 18">
    <name type="scientific">Acacia crassicarpa</name>
    <name type="common">northern wattle</name>
    <dbReference type="NCBI Taxonomy" id="499986"/>
    <lineage>
        <taxon>Eukaryota</taxon>
        <taxon>Viridiplantae</taxon>
        <taxon>Streptophyta</taxon>
        <taxon>Embryophyta</taxon>
        <taxon>Tracheophyta</taxon>
        <taxon>Spermatophyta</taxon>
        <taxon>Magnoliopsida</taxon>
        <taxon>eudicotyledons</taxon>
        <taxon>Gunneridae</taxon>
        <taxon>Pentapetalae</taxon>
        <taxon>rosids</taxon>
        <taxon>fabids</taxon>
        <taxon>Fabales</taxon>
        <taxon>Fabaceae</taxon>
        <taxon>Caesalpinioideae</taxon>
        <taxon>mimosoid clade</taxon>
        <taxon>Acacieae</taxon>
        <taxon>Acacia</taxon>
    </lineage>
</organism>
<dbReference type="GO" id="GO:0005886">
    <property type="term" value="C:plasma membrane"/>
    <property type="evidence" value="ECO:0007669"/>
    <property type="project" value="TreeGrafter"/>
</dbReference>
<evidence type="ECO:0000256" key="13">
    <source>
        <dbReference type="ARBA" id="ARBA00050970"/>
    </source>
</evidence>
<dbReference type="FunFam" id="3.40.50.80:FF:000039">
    <property type="entry name" value="Ferric reduction oxidase 3"/>
    <property type="match status" value="1"/>
</dbReference>
<keyword evidence="5 15" id="KW-0812">Transmembrane</keyword>
<keyword evidence="7" id="KW-0249">Electron transport</keyword>
<feature type="transmembrane region" description="Helical" evidence="15">
    <location>
        <begin position="12"/>
        <end position="32"/>
    </location>
</feature>
<dbReference type="InterPro" id="IPR039261">
    <property type="entry name" value="FNR_nucleotide-bd"/>
</dbReference>
<dbReference type="GO" id="GO:0046872">
    <property type="term" value="F:metal ion binding"/>
    <property type="evidence" value="ECO:0007669"/>
    <property type="project" value="UniProtKB-KW"/>
</dbReference>
<evidence type="ECO:0000256" key="1">
    <source>
        <dbReference type="ARBA" id="ARBA00001974"/>
    </source>
</evidence>
<keyword evidence="6" id="KW-0479">Metal-binding</keyword>
<feature type="transmembrane region" description="Helical" evidence="15">
    <location>
        <begin position="345"/>
        <end position="368"/>
    </location>
</feature>
<accession>A0AAE1MJC5</accession>
<evidence type="ECO:0000259" key="16">
    <source>
        <dbReference type="PROSITE" id="PS51384"/>
    </source>
</evidence>
<evidence type="ECO:0000256" key="7">
    <source>
        <dbReference type="ARBA" id="ARBA00022982"/>
    </source>
</evidence>
<comment type="subcellular location">
    <subcellularLocation>
        <location evidence="2">Membrane</location>
        <topology evidence="2">Multi-pass membrane protein</topology>
    </subcellularLocation>
</comment>
<dbReference type="InterPro" id="IPR013112">
    <property type="entry name" value="FAD-bd_8"/>
</dbReference>
<keyword evidence="4" id="KW-0813">Transport</keyword>
<keyword evidence="10" id="KW-0408">Iron</keyword>
<dbReference type="EMBL" id="JAWXYG010000007">
    <property type="protein sequence ID" value="KAK4266875.1"/>
    <property type="molecule type" value="Genomic_DNA"/>
</dbReference>
<protein>
    <recommendedName>
        <fullName evidence="14">ferric-chelate reductase (NADH)</fullName>
        <ecNumber evidence="14">1.16.1.7</ecNumber>
    </recommendedName>
</protein>
<name>A0AAE1MJC5_9FABA</name>
<evidence type="ECO:0000256" key="11">
    <source>
        <dbReference type="ARBA" id="ARBA00023065"/>
    </source>
</evidence>
<gene>
    <name evidence="17" type="ORF">QN277_023739</name>
</gene>
<dbReference type="PROSITE" id="PS51384">
    <property type="entry name" value="FAD_FR"/>
    <property type="match status" value="1"/>
</dbReference>
<dbReference type="PANTHER" id="PTHR11972:SF41">
    <property type="entry name" value="FERRIC REDUCTION OXIDASE 2"/>
    <property type="match status" value="1"/>
</dbReference>
<evidence type="ECO:0000256" key="15">
    <source>
        <dbReference type="SAM" id="Phobius"/>
    </source>
</evidence>
<evidence type="ECO:0000313" key="18">
    <source>
        <dbReference type="Proteomes" id="UP001293593"/>
    </source>
</evidence>
<evidence type="ECO:0000256" key="14">
    <source>
        <dbReference type="ARBA" id="ARBA00066905"/>
    </source>
</evidence>
<dbReference type="InterPro" id="IPR017927">
    <property type="entry name" value="FAD-bd_FR_type"/>
</dbReference>
<dbReference type="PANTHER" id="PTHR11972">
    <property type="entry name" value="NADPH OXIDASE"/>
    <property type="match status" value="1"/>
</dbReference>
<dbReference type="SFLD" id="SFLDG01168">
    <property type="entry name" value="Ferric_reductase_subgroup_(FRE"/>
    <property type="match status" value="1"/>
</dbReference>
<evidence type="ECO:0000256" key="6">
    <source>
        <dbReference type="ARBA" id="ARBA00022723"/>
    </source>
</evidence>
<evidence type="ECO:0000256" key="5">
    <source>
        <dbReference type="ARBA" id="ARBA00022692"/>
    </source>
</evidence>
<dbReference type="Pfam" id="PF08022">
    <property type="entry name" value="FAD_binding_8"/>
    <property type="match status" value="1"/>
</dbReference>
<comment type="catalytic activity">
    <reaction evidence="13">
        <text>2 a Fe(II)-siderophore + NAD(+) + H(+) = 2 a Fe(III)-siderophore + NADH</text>
        <dbReference type="Rhea" id="RHEA:15061"/>
        <dbReference type="Rhea" id="RHEA-COMP:11342"/>
        <dbReference type="Rhea" id="RHEA-COMP:11344"/>
        <dbReference type="ChEBI" id="CHEBI:15378"/>
        <dbReference type="ChEBI" id="CHEBI:29033"/>
        <dbReference type="ChEBI" id="CHEBI:29034"/>
        <dbReference type="ChEBI" id="CHEBI:57540"/>
        <dbReference type="ChEBI" id="CHEBI:57945"/>
        <dbReference type="EC" id="1.16.1.7"/>
    </reaction>
</comment>
<reference evidence="17" key="1">
    <citation type="submission" date="2023-10" db="EMBL/GenBank/DDBJ databases">
        <title>Chromosome-level genome of the transformable northern wattle, Acacia crassicarpa.</title>
        <authorList>
            <person name="Massaro I."/>
            <person name="Sinha N.R."/>
            <person name="Poethig S."/>
            <person name="Leichty A.R."/>
        </authorList>
    </citation>
    <scope>NUCLEOTIDE SEQUENCE</scope>
    <source>
        <strain evidence="17">Acra3RX</strain>
        <tissue evidence="17">Leaf</tissue>
    </source>
</reference>
<proteinExistence type="inferred from homology"/>
<keyword evidence="18" id="KW-1185">Reference proteome</keyword>
<evidence type="ECO:0000256" key="9">
    <source>
        <dbReference type="ARBA" id="ARBA00023002"/>
    </source>
</evidence>
<comment type="caution">
    <text evidence="17">The sequence shown here is derived from an EMBL/GenBank/DDBJ whole genome shotgun (WGS) entry which is preliminary data.</text>
</comment>
<dbReference type="Gene3D" id="3.40.50.80">
    <property type="entry name" value="Nucleotide-binding domain of ferredoxin-NADP reductase (FNR) module"/>
    <property type="match status" value="2"/>
</dbReference>
<evidence type="ECO:0000256" key="4">
    <source>
        <dbReference type="ARBA" id="ARBA00022448"/>
    </source>
</evidence>